<dbReference type="GO" id="GO:0008270">
    <property type="term" value="F:zinc ion binding"/>
    <property type="evidence" value="ECO:0007669"/>
    <property type="project" value="InterPro"/>
</dbReference>
<dbReference type="GeneID" id="81368048"/>
<keyword evidence="1" id="KW-0539">Nucleus</keyword>
<organism evidence="5 6">
    <name type="scientific">Penicillium cosmopolitanum</name>
    <dbReference type="NCBI Taxonomy" id="1131564"/>
    <lineage>
        <taxon>Eukaryota</taxon>
        <taxon>Fungi</taxon>
        <taxon>Dikarya</taxon>
        <taxon>Ascomycota</taxon>
        <taxon>Pezizomycotina</taxon>
        <taxon>Eurotiomycetes</taxon>
        <taxon>Eurotiomycetidae</taxon>
        <taxon>Eurotiales</taxon>
        <taxon>Aspergillaceae</taxon>
        <taxon>Penicillium</taxon>
    </lineage>
</organism>
<dbReference type="InterPro" id="IPR007219">
    <property type="entry name" value="XnlR_reg_dom"/>
</dbReference>
<accession>A0A9X0BCA3</accession>
<dbReference type="Pfam" id="PF04082">
    <property type="entry name" value="Fungal_trans"/>
    <property type="match status" value="1"/>
</dbReference>
<feature type="compositionally biased region" description="Polar residues" evidence="2">
    <location>
        <begin position="72"/>
        <end position="90"/>
    </location>
</feature>
<evidence type="ECO:0000256" key="3">
    <source>
        <dbReference type="SAM" id="Phobius"/>
    </source>
</evidence>
<dbReference type="EMBL" id="JAPZBU010000005">
    <property type="protein sequence ID" value="KAJ5404560.1"/>
    <property type="molecule type" value="Genomic_DNA"/>
</dbReference>
<dbReference type="SMART" id="SM00906">
    <property type="entry name" value="Fungal_trans"/>
    <property type="match status" value="1"/>
</dbReference>
<dbReference type="PANTHER" id="PTHR46910">
    <property type="entry name" value="TRANSCRIPTION FACTOR PDR1"/>
    <property type="match status" value="1"/>
</dbReference>
<reference evidence="5" key="1">
    <citation type="submission" date="2022-12" db="EMBL/GenBank/DDBJ databases">
        <authorList>
            <person name="Petersen C."/>
        </authorList>
    </citation>
    <scope>NUCLEOTIDE SEQUENCE</scope>
    <source>
        <strain evidence="5">IBT 29677</strain>
    </source>
</reference>
<dbReference type="RefSeq" id="XP_056491802.1">
    <property type="nucleotide sequence ID" value="XM_056629068.1"/>
</dbReference>
<keyword evidence="6" id="KW-1185">Reference proteome</keyword>
<dbReference type="AlphaFoldDB" id="A0A9X0BCA3"/>
<dbReference type="InterPro" id="IPR050987">
    <property type="entry name" value="AtrR-like"/>
</dbReference>
<dbReference type="GO" id="GO:0003677">
    <property type="term" value="F:DNA binding"/>
    <property type="evidence" value="ECO:0007669"/>
    <property type="project" value="InterPro"/>
</dbReference>
<feature type="region of interest" description="Disordered" evidence="2">
    <location>
        <begin position="565"/>
        <end position="589"/>
    </location>
</feature>
<evidence type="ECO:0000256" key="1">
    <source>
        <dbReference type="ARBA" id="ARBA00023242"/>
    </source>
</evidence>
<dbReference type="PANTHER" id="PTHR46910:SF5">
    <property type="entry name" value="ZN(II)2CYS6 TRANSCRIPTION FACTOR (EUROFUNG)"/>
    <property type="match status" value="1"/>
</dbReference>
<feature type="region of interest" description="Disordered" evidence="2">
    <location>
        <begin position="61"/>
        <end position="101"/>
    </location>
</feature>
<comment type="caution">
    <text evidence="5">The sequence shown here is derived from an EMBL/GenBank/DDBJ whole genome shotgun (WGS) entry which is preliminary data.</text>
</comment>
<dbReference type="Proteomes" id="UP001147747">
    <property type="component" value="Unassembled WGS sequence"/>
</dbReference>
<evidence type="ECO:0000313" key="6">
    <source>
        <dbReference type="Proteomes" id="UP001147747"/>
    </source>
</evidence>
<dbReference type="GO" id="GO:0006351">
    <property type="term" value="P:DNA-templated transcription"/>
    <property type="evidence" value="ECO:0007669"/>
    <property type="project" value="InterPro"/>
</dbReference>
<dbReference type="GO" id="GO:0003700">
    <property type="term" value="F:DNA-binding transcription factor activity"/>
    <property type="evidence" value="ECO:0007669"/>
    <property type="project" value="InterPro"/>
</dbReference>
<sequence>MPHSQDSLRSHIPVLKLPHNWDLLSKVRPERIPEVRSNAAHEERMQLLESRLRNVEAELAQRPSPGNLPSHAPNNSIDKTSPGETGTESAPTPLYEGESSFASQSAEAKEIVERFAHPNRGPDASSLSATLDSINSLLGSNLQNKPLLNETSTLSKATFLPLPAEMIVTMLRRFQVQKPLFLTSYPINNPLLVEQLCQRVYFPTRKVSVGDIAAMHGVLYFVLKECICTKDILCEQFDLKAHLKTCKESFEAGLMTVEVLAVPSFENLLALAMGAIKAQDEAKPVLGSNLVASAAQHCQMLGLHRESTYQRDDTGNADGKRRLFWTIYMMDHTASLFLGRASYIPDFDIDCRYPPLSENLAVRPWDSAFIFIVKLSEIQAEIYNQLYSAQGLRKGQAERIRCINDLELALRECNRGRKEITPDHVENKELFYMCDRIWDLSFYSTLTTMLRASFTARIGGEIETRCLEAARLSLNSHLRCFSDYQQSSRFSVADYANWVLLYSSFTPFIVIFLHIVAAKSRVDLDILETVVNTLHPIQAVSDASARLYKICFAFSRVARGLVDDQSPYGGKPTAEKDSSQLPNGPRQEIMPSLESSQGFPVDMMDYLTYPEAQDINAILDTWDNGQPSVMDLFGFEMTRS</sequence>
<gene>
    <name evidence="5" type="ORF">N7509_004431</name>
</gene>
<evidence type="ECO:0000259" key="4">
    <source>
        <dbReference type="SMART" id="SM00906"/>
    </source>
</evidence>
<keyword evidence="3" id="KW-0472">Membrane</keyword>
<keyword evidence="3" id="KW-0812">Transmembrane</keyword>
<feature type="domain" description="Xylanolytic transcriptional activator regulatory" evidence="4">
    <location>
        <begin position="287"/>
        <end position="360"/>
    </location>
</feature>
<dbReference type="CDD" id="cd12148">
    <property type="entry name" value="fungal_TF_MHR"/>
    <property type="match status" value="1"/>
</dbReference>
<evidence type="ECO:0000256" key="2">
    <source>
        <dbReference type="SAM" id="MobiDB-lite"/>
    </source>
</evidence>
<proteinExistence type="predicted"/>
<feature type="transmembrane region" description="Helical" evidence="3">
    <location>
        <begin position="495"/>
        <end position="517"/>
    </location>
</feature>
<name>A0A9X0BCA3_9EURO</name>
<dbReference type="OrthoDB" id="103819at2759"/>
<evidence type="ECO:0000313" key="5">
    <source>
        <dbReference type="EMBL" id="KAJ5404560.1"/>
    </source>
</evidence>
<protein>
    <recommendedName>
        <fullName evidence="4">Xylanolytic transcriptional activator regulatory domain-containing protein</fullName>
    </recommendedName>
</protein>
<keyword evidence="3" id="KW-1133">Transmembrane helix</keyword>
<reference evidence="5" key="2">
    <citation type="journal article" date="2023" name="IMA Fungus">
        <title>Comparative genomic study of the Penicillium genus elucidates a diverse pangenome and 15 lateral gene transfer events.</title>
        <authorList>
            <person name="Petersen C."/>
            <person name="Sorensen T."/>
            <person name="Nielsen M.R."/>
            <person name="Sondergaard T.E."/>
            <person name="Sorensen J.L."/>
            <person name="Fitzpatrick D.A."/>
            <person name="Frisvad J.C."/>
            <person name="Nielsen K.L."/>
        </authorList>
    </citation>
    <scope>NUCLEOTIDE SEQUENCE</scope>
    <source>
        <strain evidence="5">IBT 29677</strain>
    </source>
</reference>